<dbReference type="EMBL" id="CP023699">
    <property type="protein sequence ID" value="QEU96958.1"/>
    <property type="molecule type" value="Genomic_DNA"/>
</dbReference>
<accession>A0A5J6GT54</accession>
<dbReference type="Proteomes" id="UP000325529">
    <property type="component" value="Chromosome"/>
</dbReference>
<keyword evidence="1" id="KW-0472">Membrane</keyword>
<dbReference type="KEGG" id="ska:CP970_43945"/>
<dbReference type="AlphaFoldDB" id="A0A5J6GT54"/>
<dbReference type="SUPFAM" id="SSF52540">
    <property type="entry name" value="P-loop containing nucleoside triphosphate hydrolases"/>
    <property type="match status" value="1"/>
</dbReference>
<evidence type="ECO:0000259" key="2">
    <source>
        <dbReference type="SMART" id="SM00530"/>
    </source>
</evidence>
<keyword evidence="1" id="KW-1133">Transmembrane helix</keyword>
<gene>
    <name evidence="3" type="ORF">CP970_43945</name>
</gene>
<keyword evidence="1" id="KW-0812">Transmembrane</keyword>
<dbReference type="Gene3D" id="3.40.50.300">
    <property type="entry name" value="P-loop containing nucleotide triphosphate hydrolases"/>
    <property type="match status" value="1"/>
</dbReference>
<feature type="transmembrane region" description="Helical" evidence="1">
    <location>
        <begin position="536"/>
        <end position="557"/>
    </location>
</feature>
<dbReference type="InterPro" id="IPR049052">
    <property type="entry name" value="nSTAND1"/>
</dbReference>
<sequence length="562" mass="62075">MSELAWQLSWRQCVARIRGSVVGRREKALDPTEGPVQRLAHDLRQLRDEAGSPAYRELAHRTGYSAPTLSEAAAGRKFPSLPVTLAYVRACGGDEEEWAQRWQVAADAHAQQSAHGDDEAAPYRGLSRYGTGDQHLFFGRQPEVERLARMIAQHRFVALVGASGSGKSSLLRAGLAPELQRSARDFQLRGISICTPGPDPVHALRSLLALPGQDGKETILLVDQFEELFTLCQDPQERGEFIELLLTAQAEKSSLRVLIAVRADFYGHCADHQALANAMNKAHLLISAMSPDRLREAIIKPAHQAGLLVERSVTDQILEEVTSEPGGLPLMSHTLLEVWRRRTGRRLTLAAYEAIGGIRGAVAHTAESVFTGLTPEQAGAARAMLLRLVSPGEGSLDTRRPVPLAEIQVSEAQAAVLEQLILARLLTIDDDRVELAHEALISAWPRLNGWVDEERERLHLHRRLTEAARTWKILGEDSGALYRGVLLSVARTEFTTSKNEPTGTLNDLEAEFLTASIAEHDRVAVEVARTARRMQILMNLIMVLVASGLSIWVMWFFSREHP</sequence>
<dbReference type="Pfam" id="PF13560">
    <property type="entry name" value="HTH_31"/>
    <property type="match status" value="1"/>
</dbReference>
<reference evidence="3 4" key="1">
    <citation type="submission" date="2017-09" db="EMBL/GenBank/DDBJ databases">
        <authorList>
            <person name="Lee N."/>
            <person name="Cho B.-K."/>
        </authorList>
    </citation>
    <scope>NUCLEOTIDE SEQUENCE [LARGE SCALE GENOMIC DNA]</scope>
    <source>
        <strain evidence="3 4">ATCC 12853</strain>
    </source>
</reference>
<evidence type="ECO:0000313" key="3">
    <source>
        <dbReference type="EMBL" id="QEU96958.1"/>
    </source>
</evidence>
<organism evidence="3 4">
    <name type="scientific">Streptomyces kanamyceticus</name>
    <dbReference type="NCBI Taxonomy" id="1967"/>
    <lineage>
        <taxon>Bacteria</taxon>
        <taxon>Bacillati</taxon>
        <taxon>Actinomycetota</taxon>
        <taxon>Actinomycetes</taxon>
        <taxon>Kitasatosporales</taxon>
        <taxon>Streptomycetaceae</taxon>
        <taxon>Streptomyces</taxon>
    </lineage>
</organism>
<dbReference type="CDD" id="cd00093">
    <property type="entry name" value="HTH_XRE"/>
    <property type="match status" value="1"/>
</dbReference>
<dbReference type="SUPFAM" id="SSF47413">
    <property type="entry name" value="lambda repressor-like DNA-binding domains"/>
    <property type="match status" value="1"/>
</dbReference>
<dbReference type="InterPro" id="IPR027417">
    <property type="entry name" value="P-loop_NTPase"/>
</dbReference>
<name>A0A5J6GT54_STRKN</name>
<dbReference type="InterPro" id="IPR001387">
    <property type="entry name" value="Cro/C1-type_HTH"/>
</dbReference>
<dbReference type="InterPro" id="IPR010982">
    <property type="entry name" value="Lambda_DNA-bd_dom_sf"/>
</dbReference>
<protein>
    <submittedName>
        <fullName evidence="3">XRE family transcriptional regulator</fullName>
    </submittedName>
</protein>
<evidence type="ECO:0000256" key="1">
    <source>
        <dbReference type="SAM" id="Phobius"/>
    </source>
</evidence>
<feature type="domain" description="HTH cro/C1-type" evidence="2">
    <location>
        <begin position="42"/>
        <end position="98"/>
    </location>
</feature>
<evidence type="ECO:0000313" key="4">
    <source>
        <dbReference type="Proteomes" id="UP000325529"/>
    </source>
</evidence>
<proteinExistence type="predicted"/>
<dbReference type="SMART" id="SM00530">
    <property type="entry name" value="HTH_XRE"/>
    <property type="match status" value="1"/>
</dbReference>
<keyword evidence="4" id="KW-1185">Reference proteome</keyword>
<dbReference type="Pfam" id="PF20703">
    <property type="entry name" value="nSTAND1"/>
    <property type="match status" value="1"/>
</dbReference>
<dbReference type="GO" id="GO:0003677">
    <property type="term" value="F:DNA binding"/>
    <property type="evidence" value="ECO:0007669"/>
    <property type="project" value="InterPro"/>
</dbReference>